<proteinExistence type="predicted"/>
<dbReference type="RefSeq" id="WP_131513340.1">
    <property type="nucleotide sequence ID" value="NZ_SJKD01000002.1"/>
</dbReference>
<dbReference type="Gene3D" id="3.40.50.2000">
    <property type="entry name" value="Glycogen Phosphorylase B"/>
    <property type="match status" value="2"/>
</dbReference>
<sequence length="84" mass="8990">MIAMSSGGVGEFVRSGLEGHLVESDSQMAATTAALLVDPVALSRMQQHNEQTDPVMTWSHVTDQHLAVYRTQHALSALAVRSAS</sequence>
<accession>A0A4R0JUK3</accession>
<evidence type="ECO:0000313" key="2">
    <source>
        <dbReference type="Proteomes" id="UP000293342"/>
    </source>
</evidence>
<organism evidence="1 2">
    <name type="scientific">Kribbella capetownensis</name>
    <dbReference type="NCBI Taxonomy" id="1572659"/>
    <lineage>
        <taxon>Bacteria</taxon>
        <taxon>Bacillati</taxon>
        <taxon>Actinomycetota</taxon>
        <taxon>Actinomycetes</taxon>
        <taxon>Propionibacteriales</taxon>
        <taxon>Kribbellaceae</taxon>
        <taxon>Kribbella</taxon>
    </lineage>
</organism>
<keyword evidence="2" id="KW-1185">Reference proteome</keyword>
<dbReference type="AlphaFoldDB" id="A0A4R0JUK3"/>
<protein>
    <recommendedName>
        <fullName evidence="3">Glycosyltransferase</fullName>
    </recommendedName>
</protein>
<comment type="caution">
    <text evidence="1">The sequence shown here is derived from an EMBL/GenBank/DDBJ whole genome shotgun (WGS) entry which is preliminary data.</text>
</comment>
<name>A0A4R0JUK3_9ACTN</name>
<evidence type="ECO:0008006" key="3">
    <source>
        <dbReference type="Google" id="ProtNLM"/>
    </source>
</evidence>
<dbReference type="SUPFAM" id="SSF53756">
    <property type="entry name" value="UDP-Glycosyltransferase/glycogen phosphorylase"/>
    <property type="match status" value="1"/>
</dbReference>
<gene>
    <name evidence="1" type="ORF">E0H75_10765</name>
</gene>
<reference evidence="1 2" key="1">
    <citation type="submission" date="2019-02" db="EMBL/GenBank/DDBJ databases">
        <title>Kribbella capetownensis sp. nov. and Kribbella speibonae sp. nov., isolated from soil.</title>
        <authorList>
            <person name="Curtis S.M."/>
            <person name="Norton I."/>
            <person name="Everest G.J."/>
            <person name="Meyers P.R."/>
        </authorList>
    </citation>
    <scope>NUCLEOTIDE SEQUENCE [LARGE SCALE GENOMIC DNA]</scope>
    <source>
        <strain evidence="1 2">YM53</strain>
    </source>
</reference>
<evidence type="ECO:0000313" key="1">
    <source>
        <dbReference type="EMBL" id="TCC50669.1"/>
    </source>
</evidence>
<dbReference type="Proteomes" id="UP000293342">
    <property type="component" value="Unassembled WGS sequence"/>
</dbReference>
<dbReference type="EMBL" id="SJKD01000002">
    <property type="protein sequence ID" value="TCC50669.1"/>
    <property type="molecule type" value="Genomic_DNA"/>
</dbReference>